<dbReference type="SUPFAM" id="SSF161098">
    <property type="entry name" value="MetI-like"/>
    <property type="match status" value="1"/>
</dbReference>
<evidence type="ECO:0000256" key="1">
    <source>
        <dbReference type="ARBA" id="ARBA00004651"/>
    </source>
</evidence>
<evidence type="ECO:0000313" key="10">
    <source>
        <dbReference type="Proteomes" id="UP000189627"/>
    </source>
</evidence>
<feature type="domain" description="ABC transmembrane type-1" evidence="8">
    <location>
        <begin position="74"/>
        <end position="255"/>
    </location>
</feature>
<feature type="transmembrane region" description="Helical" evidence="7">
    <location>
        <begin position="20"/>
        <end position="38"/>
    </location>
</feature>
<keyword evidence="4 7" id="KW-0812">Transmembrane</keyword>
<reference evidence="10" key="1">
    <citation type="submission" date="2017-02" db="EMBL/GenBank/DDBJ databases">
        <title>Complete genome sequence of Cupriavidus necator strain NH9, a 3-chlorobenzoate degrader.</title>
        <authorList>
            <person name="Moriuchi R."/>
            <person name="Dohra H."/>
            <person name="Ogawa N."/>
        </authorList>
    </citation>
    <scope>NUCLEOTIDE SEQUENCE [LARGE SCALE GENOMIC DNA]</scope>
    <source>
        <strain evidence="10">NH9</strain>
        <plasmid evidence="10">penh92</plasmid>
    </source>
</reference>
<dbReference type="OrthoDB" id="9809660at2"/>
<feature type="transmembrane region" description="Helical" evidence="7">
    <location>
        <begin position="76"/>
        <end position="97"/>
    </location>
</feature>
<organism evidence="9 10">
    <name type="scientific">Cupriavidus necator</name>
    <name type="common">Alcaligenes eutrophus</name>
    <name type="synonym">Ralstonia eutropha</name>
    <dbReference type="NCBI Taxonomy" id="106590"/>
    <lineage>
        <taxon>Bacteria</taxon>
        <taxon>Pseudomonadati</taxon>
        <taxon>Pseudomonadota</taxon>
        <taxon>Betaproteobacteria</taxon>
        <taxon>Burkholderiales</taxon>
        <taxon>Burkholderiaceae</taxon>
        <taxon>Cupriavidus</taxon>
    </lineage>
</organism>
<comment type="subcellular location">
    <subcellularLocation>
        <location evidence="1 7">Cell membrane</location>
        <topology evidence="1 7">Multi-pass membrane protein</topology>
    </subcellularLocation>
</comment>
<sequence length="272" mass="29150">MSTIEASDSNLVAAQATPRPAPAALLPLATFAVILCLWEAAGRWLGLPEYLLPSPSAIFRAGIAVDPALWWDHIQATLRVIALGFALAFAVSLPLAAALHRYRPFRRSVYPLLIVVQSTPVVAIAPILIVTLGATDLTRIVITALITFFPLVVGIATGLAQTPPELLELSRSLKASLRSEYLQIRLPFALPHVFAAVRVAITLAVIGAVIAEFVASERGIGYFIRFSTSYFKIAQAFAALGVLVVMSLGLFHLVTLAQRIFYPRSLPAGGGE</sequence>
<keyword evidence="9" id="KW-0614">Plasmid</keyword>
<dbReference type="Gene3D" id="1.10.3720.10">
    <property type="entry name" value="MetI-like"/>
    <property type="match status" value="1"/>
</dbReference>
<proteinExistence type="inferred from homology"/>
<geneLocation type="plasmid" evidence="10">
    <name>penh92</name>
</geneLocation>
<feature type="transmembrane region" description="Helical" evidence="7">
    <location>
        <begin position="233"/>
        <end position="254"/>
    </location>
</feature>
<evidence type="ECO:0000256" key="6">
    <source>
        <dbReference type="ARBA" id="ARBA00023136"/>
    </source>
</evidence>
<dbReference type="PROSITE" id="PS50928">
    <property type="entry name" value="ABC_TM1"/>
    <property type="match status" value="1"/>
</dbReference>
<accession>A0A1U9V2X8</accession>
<keyword evidence="6 7" id="KW-0472">Membrane</keyword>
<dbReference type="KEGG" id="cuh:BJN34_36095"/>
<dbReference type="PANTHER" id="PTHR30151">
    <property type="entry name" value="ALKANE SULFONATE ABC TRANSPORTER-RELATED, MEMBRANE SUBUNIT"/>
    <property type="match status" value="1"/>
</dbReference>
<dbReference type="Proteomes" id="UP000189627">
    <property type="component" value="Plasmid pENH92"/>
</dbReference>
<comment type="similarity">
    <text evidence="7">Belongs to the binding-protein-dependent transport system permease family.</text>
</comment>
<evidence type="ECO:0000313" key="9">
    <source>
        <dbReference type="EMBL" id="AQV99300.1"/>
    </source>
</evidence>
<keyword evidence="2 7" id="KW-0813">Transport</keyword>
<feature type="transmembrane region" description="Helical" evidence="7">
    <location>
        <begin position="140"/>
        <end position="160"/>
    </location>
</feature>
<feature type="transmembrane region" description="Helical" evidence="7">
    <location>
        <begin position="109"/>
        <end position="134"/>
    </location>
</feature>
<dbReference type="Pfam" id="PF00528">
    <property type="entry name" value="BPD_transp_1"/>
    <property type="match status" value="1"/>
</dbReference>
<dbReference type="RefSeq" id="WP_078201711.1">
    <property type="nucleotide sequence ID" value="NZ_CP017759.1"/>
</dbReference>
<dbReference type="InterPro" id="IPR000515">
    <property type="entry name" value="MetI-like"/>
</dbReference>
<evidence type="ECO:0000256" key="4">
    <source>
        <dbReference type="ARBA" id="ARBA00022692"/>
    </source>
</evidence>
<dbReference type="CDD" id="cd06261">
    <property type="entry name" value="TM_PBP2"/>
    <property type="match status" value="1"/>
</dbReference>
<evidence type="ECO:0000256" key="3">
    <source>
        <dbReference type="ARBA" id="ARBA00022475"/>
    </source>
</evidence>
<dbReference type="PANTHER" id="PTHR30151:SF20">
    <property type="entry name" value="ABC TRANSPORTER PERMEASE PROTEIN HI_0355-RELATED"/>
    <property type="match status" value="1"/>
</dbReference>
<dbReference type="InterPro" id="IPR035906">
    <property type="entry name" value="MetI-like_sf"/>
</dbReference>
<evidence type="ECO:0000256" key="7">
    <source>
        <dbReference type="RuleBase" id="RU363032"/>
    </source>
</evidence>
<protein>
    <submittedName>
        <fullName evidence="9">ABC transporter permease</fullName>
    </submittedName>
</protein>
<evidence type="ECO:0000259" key="8">
    <source>
        <dbReference type="PROSITE" id="PS50928"/>
    </source>
</evidence>
<evidence type="ECO:0000256" key="2">
    <source>
        <dbReference type="ARBA" id="ARBA00022448"/>
    </source>
</evidence>
<dbReference type="GO" id="GO:0055085">
    <property type="term" value="P:transmembrane transport"/>
    <property type="evidence" value="ECO:0007669"/>
    <property type="project" value="InterPro"/>
</dbReference>
<keyword evidence="5 7" id="KW-1133">Transmembrane helix</keyword>
<dbReference type="AlphaFoldDB" id="A0A1U9V2X8"/>
<name>A0A1U9V2X8_CUPNE</name>
<evidence type="ECO:0000256" key="5">
    <source>
        <dbReference type="ARBA" id="ARBA00022989"/>
    </source>
</evidence>
<feature type="transmembrane region" description="Helical" evidence="7">
    <location>
        <begin position="188"/>
        <end position="213"/>
    </location>
</feature>
<keyword evidence="3" id="KW-1003">Cell membrane</keyword>
<dbReference type="EMBL" id="CP017759">
    <property type="protein sequence ID" value="AQV99300.1"/>
    <property type="molecule type" value="Genomic_DNA"/>
</dbReference>
<gene>
    <name evidence="9" type="ORF">BJN34_36095</name>
</gene>
<dbReference type="GO" id="GO:0005886">
    <property type="term" value="C:plasma membrane"/>
    <property type="evidence" value="ECO:0007669"/>
    <property type="project" value="UniProtKB-SubCell"/>
</dbReference>